<dbReference type="InterPro" id="IPR000873">
    <property type="entry name" value="AMP-dep_synth/lig_dom"/>
</dbReference>
<dbReference type="GO" id="GO:0031956">
    <property type="term" value="F:medium-chain fatty acid-CoA ligase activity"/>
    <property type="evidence" value="ECO:0007669"/>
    <property type="project" value="TreeGrafter"/>
</dbReference>
<dbReference type="InterPro" id="IPR045851">
    <property type="entry name" value="AMP-bd_C_sf"/>
</dbReference>
<evidence type="ECO:0000313" key="3">
    <source>
        <dbReference type="EMBL" id="RIJ26277.1"/>
    </source>
</evidence>
<dbReference type="Gene3D" id="3.30.300.30">
    <property type="match status" value="1"/>
</dbReference>
<dbReference type="GO" id="GO:0006631">
    <property type="term" value="P:fatty acid metabolic process"/>
    <property type="evidence" value="ECO:0007669"/>
    <property type="project" value="TreeGrafter"/>
</dbReference>
<keyword evidence="3" id="KW-0012">Acyltransferase</keyword>
<feature type="domain" description="AMP-dependent synthetase/ligase" evidence="2">
    <location>
        <begin position="33"/>
        <end position="382"/>
    </location>
</feature>
<keyword evidence="1" id="KW-0472">Membrane</keyword>
<dbReference type="OrthoDB" id="6187882at2"/>
<accession>A0A399R8P0</accession>
<dbReference type="InterPro" id="IPR042099">
    <property type="entry name" value="ANL_N_sf"/>
</dbReference>
<dbReference type="PANTHER" id="PTHR43201">
    <property type="entry name" value="ACYL-COA SYNTHETASE"/>
    <property type="match status" value="1"/>
</dbReference>
<keyword evidence="1" id="KW-0812">Transmembrane</keyword>
<dbReference type="Proteomes" id="UP000265431">
    <property type="component" value="Unassembled WGS sequence"/>
</dbReference>
<keyword evidence="4" id="KW-1185">Reference proteome</keyword>
<evidence type="ECO:0000259" key="2">
    <source>
        <dbReference type="Pfam" id="PF00501"/>
    </source>
</evidence>
<dbReference type="EMBL" id="QWGB01000003">
    <property type="protein sequence ID" value="RIJ26277.1"/>
    <property type="molecule type" value="Genomic_DNA"/>
</dbReference>
<dbReference type="AlphaFoldDB" id="A0A399R8P0"/>
<dbReference type="InterPro" id="IPR020845">
    <property type="entry name" value="AMP-binding_CS"/>
</dbReference>
<feature type="transmembrane region" description="Helical" evidence="1">
    <location>
        <begin position="70"/>
        <end position="91"/>
    </location>
</feature>
<dbReference type="Gene3D" id="3.40.50.12780">
    <property type="entry name" value="N-terminal domain of ligase-like"/>
    <property type="match status" value="1"/>
</dbReference>
<reference evidence="3 4" key="1">
    <citation type="submission" date="2018-08" db="EMBL/GenBank/DDBJ databases">
        <title>Henriciella mobilis sp. nov., isolated from seawater.</title>
        <authorList>
            <person name="Cheng H."/>
            <person name="Wu Y.-H."/>
            <person name="Xu X.-W."/>
            <person name="Guo L.-L."/>
        </authorList>
    </citation>
    <scope>NUCLEOTIDE SEQUENCE [LARGE SCALE GENOMIC DNA]</scope>
    <source>
        <strain evidence="3 4">CCUG66934</strain>
    </source>
</reference>
<evidence type="ECO:0000256" key="1">
    <source>
        <dbReference type="SAM" id="Phobius"/>
    </source>
</evidence>
<dbReference type="Pfam" id="PF00501">
    <property type="entry name" value="AMP-binding"/>
    <property type="match status" value="1"/>
</dbReference>
<gene>
    <name evidence="3" type="ORF">D1224_00865</name>
</gene>
<comment type="caution">
    <text evidence="3">The sequence shown here is derived from an EMBL/GenBank/DDBJ whole genome shotgun (WGS) entry which is preliminary data.</text>
</comment>
<protein>
    <submittedName>
        <fullName evidence="3">2-acylglycerophosphoethanolamine acyltransferase</fullName>
    </submittedName>
</protein>
<dbReference type="GO" id="GO:0016746">
    <property type="term" value="F:acyltransferase activity"/>
    <property type="evidence" value="ECO:0007669"/>
    <property type="project" value="UniProtKB-KW"/>
</dbReference>
<dbReference type="PANTHER" id="PTHR43201:SF32">
    <property type="entry name" value="2-SUCCINYLBENZOATE--COA LIGASE, CHLOROPLASTIC_PEROXISOMAL"/>
    <property type="match status" value="1"/>
</dbReference>
<keyword evidence="1" id="KW-1133">Transmembrane helix</keyword>
<evidence type="ECO:0000313" key="4">
    <source>
        <dbReference type="Proteomes" id="UP000265431"/>
    </source>
</evidence>
<sequence length="523" mass="56493">MTSVPEPIQFNLKRTRTDIFSAFMRARKEFGGSTVAIVDGDERELTYTEIARAAFALGSAIRGKTAKNEVLGIMLPTGAGAVIAFLAVLAAGRIPAMLNFTAGSANIRSAMRAAEVSKIITANKFIELGSLEPLVESLSEDAEFIYLEDVRENLSLTDKARGAIGPLFPSLVYQGPDHKKTGVILFTSGTEGEPKGVVLSHQNIVANVEQVRAHIGLSPEKDSVFNPLPTFHCFGLTVGALLPLIAGVKAVFHPTPLQPREIAKRIRQTGSTILLATDTFISQYARAGEEGDMSSVRLAVCGAERVRDETRQLVRRKFQIEILEGYGATEASPVVAANSVEMNKPGTVGRLMADMEYELLPVEGIEDGGKLRIRGPNIMQGYMRADKPGVLEPLDEGWHDTGDIVAIDKDRCIRIQGRVKRFAKIGGEMVSLAVVENCASAIWPDDMHAAGAIPDPRKGEQVVLLTTSGEANRSEILAWSQSHGVSELSVPRKVYHVDDIPVLGTGKIDYGAVNQLVRKLSDA</sequence>
<keyword evidence="3" id="KW-0808">Transferase</keyword>
<organism evidence="3 4">
    <name type="scientific">Henriciella barbarensis</name>
    <dbReference type="NCBI Taxonomy" id="86342"/>
    <lineage>
        <taxon>Bacteria</taxon>
        <taxon>Pseudomonadati</taxon>
        <taxon>Pseudomonadota</taxon>
        <taxon>Alphaproteobacteria</taxon>
        <taxon>Hyphomonadales</taxon>
        <taxon>Hyphomonadaceae</taxon>
        <taxon>Henriciella</taxon>
    </lineage>
</organism>
<proteinExistence type="predicted"/>
<dbReference type="PROSITE" id="PS00455">
    <property type="entry name" value="AMP_BINDING"/>
    <property type="match status" value="1"/>
</dbReference>
<name>A0A399R8P0_9PROT</name>
<dbReference type="SUPFAM" id="SSF56801">
    <property type="entry name" value="Acetyl-CoA synthetase-like"/>
    <property type="match status" value="1"/>
</dbReference>